<dbReference type="RefSeq" id="WP_146862809.1">
    <property type="nucleotide sequence ID" value="NZ_BKAU01000002.1"/>
</dbReference>
<dbReference type="InterPro" id="IPR008302">
    <property type="entry name" value="NamZ"/>
</dbReference>
<accession>A0A512RLI3</accession>
<gene>
    <name evidence="4" type="ORF">CCY01nite_28160</name>
</gene>
<feature type="chain" id="PRO_5022139256" description="DUF1343 domain-containing protein" evidence="1">
    <location>
        <begin position="19"/>
        <end position="383"/>
    </location>
</feature>
<comment type="caution">
    <text evidence="4">The sequence shown here is derived from an EMBL/GenBank/DDBJ whole genome shotgun (WGS) entry which is preliminary data.</text>
</comment>
<feature type="domain" description="Peptidoglycan beta-N-acetylmuramidase NamZ C-terminal" evidence="3">
    <location>
        <begin position="243"/>
        <end position="380"/>
    </location>
</feature>
<dbReference type="InterPro" id="IPR048502">
    <property type="entry name" value="NamZ_N"/>
</dbReference>
<dbReference type="Pfam" id="PF07075">
    <property type="entry name" value="NamZ_N"/>
    <property type="match status" value="1"/>
</dbReference>
<dbReference type="InterPro" id="IPR048503">
    <property type="entry name" value="NamZ_C"/>
</dbReference>
<dbReference type="GO" id="GO:0033922">
    <property type="term" value="F:peptidoglycan beta-N-acetylmuramidase activity"/>
    <property type="evidence" value="ECO:0007669"/>
    <property type="project" value="InterPro"/>
</dbReference>
<keyword evidence="5" id="KW-1185">Reference proteome</keyword>
<dbReference type="Gene3D" id="3.40.50.12170">
    <property type="entry name" value="Uncharacterised protein PF07075, DUF1343"/>
    <property type="match status" value="1"/>
</dbReference>
<dbReference type="OrthoDB" id="9801061at2"/>
<feature type="signal peptide" evidence="1">
    <location>
        <begin position="1"/>
        <end position="18"/>
    </location>
</feature>
<dbReference type="Gene3D" id="3.90.1150.140">
    <property type="match status" value="1"/>
</dbReference>
<protein>
    <recommendedName>
        <fullName evidence="6">DUF1343 domain-containing protein</fullName>
    </recommendedName>
</protein>
<sequence>MKRLLFILLVCNCFSAIAQVPVLTGAERTDAYLPLLQGKRVGMLVNQTSIIGNSHLVDSLLQRNVRIVKIFSPEHGFRGEADAGEKIGNTKDRKTGLPIVSLYGKHRKPDATDLADVDILVFDLQDVGTRFYTYISSLEELMEAAAEHHKPLLVLDRPNPNGHYIDGPVLDTAFRSFVGMQPIPTVHGMTVGEYAKMLNGEGWLRYKAQCELTVIPCANYTHRTLYQLPVKPSPNLPNMASIYLYPSTCLFEGTVFSLGRGTEKPFQVYGHPKLPKNLFSFTPRSMPGAKSPVLMDQTCYGYDLSHEAHADNKIRLDWIINAYQLYPDKEKFFNAFFNKLAGNKELMQQIKAGKSPDEIRRTWEPGLAAFQQVRRKYLLYEDF</sequence>
<keyword evidence="1" id="KW-0732">Signal</keyword>
<evidence type="ECO:0000256" key="1">
    <source>
        <dbReference type="SAM" id="SignalP"/>
    </source>
</evidence>
<dbReference type="EMBL" id="BKAU01000002">
    <property type="protein sequence ID" value="GEP96556.1"/>
    <property type="molecule type" value="Genomic_DNA"/>
</dbReference>
<feature type="domain" description="Peptidoglycan beta-N-acetylmuramidase NamZ N-terminal" evidence="2">
    <location>
        <begin position="41"/>
        <end position="239"/>
    </location>
</feature>
<evidence type="ECO:0000259" key="2">
    <source>
        <dbReference type="Pfam" id="PF07075"/>
    </source>
</evidence>
<evidence type="ECO:0000313" key="4">
    <source>
        <dbReference type="EMBL" id="GEP96556.1"/>
    </source>
</evidence>
<name>A0A512RLI3_9BACT</name>
<evidence type="ECO:0000259" key="3">
    <source>
        <dbReference type="Pfam" id="PF20732"/>
    </source>
</evidence>
<evidence type="ECO:0000313" key="5">
    <source>
        <dbReference type="Proteomes" id="UP000321436"/>
    </source>
</evidence>
<dbReference type="PANTHER" id="PTHR42915:SF1">
    <property type="entry name" value="PEPTIDOGLYCAN BETA-N-ACETYLMURAMIDASE NAMZ"/>
    <property type="match status" value="1"/>
</dbReference>
<organism evidence="4 5">
    <name type="scientific">Chitinophaga cymbidii</name>
    <dbReference type="NCBI Taxonomy" id="1096750"/>
    <lineage>
        <taxon>Bacteria</taxon>
        <taxon>Pseudomonadati</taxon>
        <taxon>Bacteroidota</taxon>
        <taxon>Chitinophagia</taxon>
        <taxon>Chitinophagales</taxon>
        <taxon>Chitinophagaceae</taxon>
        <taxon>Chitinophaga</taxon>
    </lineage>
</organism>
<evidence type="ECO:0008006" key="6">
    <source>
        <dbReference type="Google" id="ProtNLM"/>
    </source>
</evidence>
<dbReference type="PIRSF" id="PIRSF016719">
    <property type="entry name" value="UCP016719"/>
    <property type="match status" value="1"/>
</dbReference>
<dbReference type="PANTHER" id="PTHR42915">
    <property type="entry name" value="HYPOTHETICAL 460 KDA PROTEIN IN FEUA-SIGW INTERGENIC REGION [PRECURSOR]"/>
    <property type="match status" value="1"/>
</dbReference>
<dbReference type="AlphaFoldDB" id="A0A512RLI3"/>
<dbReference type="Proteomes" id="UP000321436">
    <property type="component" value="Unassembled WGS sequence"/>
</dbReference>
<dbReference type="Pfam" id="PF20732">
    <property type="entry name" value="NamZ_C"/>
    <property type="match status" value="1"/>
</dbReference>
<reference evidence="4 5" key="1">
    <citation type="submission" date="2019-07" db="EMBL/GenBank/DDBJ databases">
        <title>Whole genome shotgun sequence of Chitinophaga cymbidii NBRC 109752.</title>
        <authorList>
            <person name="Hosoyama A."/>
            <person name="Uohara A."/>
            <person name="Ohji S."/>
            <person name="Ichikawa N."/>
        </authorList>
    </citation>
    <scope>NUCLEOTIDE SEQUENCE [LARGE SCALE GENOMIC DNA]</scope>
    <source>
        <strain evidence="4 5">NBRC 109752</strain>
    </source>
</reference>
<proteinExistence type="predicted"/>